<accession>A0A518AK03</accession>
<organism evidence="2 3">
    <name type="scientific">Aeoliella mucimassa</name>
    <dbReference type="NCBI Taxonomy" id="2527972"/>
    <lineage>
        <taxon>Bacteria</taxon>
        <taxon>Pseudomonadati</taxon>
        <taxon>Planctomycetota</taxon>
        <taxon>Planctomycetia</taxon>
        <taxon>Pirellulales</taxon>
        <taxon>Lacipirellulaceae</taxon>
        <taxon>Aeoliella</taxon>
    </lineage>
</organism>
<evidence type="ECO:0000313" key="2">
    <source>
        <dbReference type="EMBL" id="QDU55061.1"/>
    </source>
</evidence>
<dbReference type="OrthoDB" id="276874at2"/>
<feature type="signal peptide" evidence="1">
    <location>
        <begin position="1"/>
        <end position="24"/>
    </location>
</feature>
<feature type="chain" id="PRO_5021798430" evidence="1">
    <location>
        <begin position="25"/>
        <end position="251"/>
    </location>
</feature>
<keyword evidence="3" id="KW-1185">Reference proteome</keyword>
<dbReference type="Gene3D" id="1.10.1330.10">
    <property type="entry name" value="Dockerin domain"/>
    <property type="match status" value="1"/>
</dbReference>
<proteinExistence type="predicted"/>
<protein>
    <submittedName>
        <fullName evidence="2">Uncharacterized protein</fullName>
    </submittedName>
</protein>
<dbReference type="AlphaFoldDB" id="A0A518AK03"/>
<dbReference type="InterPro" id="IPR018247">
    <property type="entry name" value="EF_Hand_1_Ca_BS"/>
</dbReference>
<evidence type="ECO:0000313" key="3">
    <source>
        <dbReference type="Proteomes" id="UP000315750"/>
    </source>
</evidence>
<name>A0A518AK03_9BACT</name>
<dbReference type="Proteomes" id="UP000315750">
    <property type="component" value="Chromosome"/>
</dbReference>
<dbReference type="GO" id="GO:0000272">
    <property type="term" value="P:polysaccharide catabolic process"/>
    <property type="evidence" value="ECO:0007669"/>
    <property type="project" value="InterPro"/>
</dbReference>
<sequence length="251" mass="26481" precursor="true">MNTLATTTAACLLALTFATTSATAATVATPSLAADTQVAFVIQNFGTVRRGAEIAPAPYQVYNLDTGETSISLMSLVEVTSIGNFDTLIIDVPEIAALAPGESTDVTMSLDTSVSGFYQVNYNLQFTSDELPEAEPRYLALAGFATVLPDGDYTEDGIVDFDDYNLWKSSLGTADAAADGNMDGIVDLADYTIWRDNLGAEVVTITAQQGATSPSAATAAVPESKAMWLMSLAMLFVLGSKTYLLRHRSVG</sequence>
<dbReference type="KEGG" id="amuc:Pan181_12470"/>
<keyword evidence="1" id="KW-0732">Signal</keyword>
<dbReference type="EMBL" id="CP036278">
    <property type="protein sequence ID" value="QDU55061.1"/>
    <property type="molecule type" value="Genomic_DNA"/>
</dbReference>
<evidence type="ECO:0000256" key="1">
    <source>
        <dbReference type="SAM" id="SignalP"/>
    </source>
</evidence>
<dbReference type="InterPro" id="IPR036439">
    <property type="entry name" value="Dockerin_dom_sf"/>
</dbReference>
<gene>
    <name evidence="2" type="ORF">Pan181_12470</name>
</gene>
<dbReference type="SUPFAM" id="SSF63446">
    <property type="entry name" value="Type I dockerin domain"/>
    <property type="match status" value="1"/>
</dbReference>
<dbReference type="PROSITE" id="PS00018">
    <property type="entry name" value="EF_HAND_1"/>
    <property type="match status" value="1"/>
</dbReference>
<reference evidence="2 3" key="1">
    <citation type="submission" date="2019-02" db="EMBL/GenBank/DDBJ databases">
        <title>Deep-cultivation of Planctomycetes and their phenomic and genomic characterization uncovers novel biology.</title>
        <authorList>
            <person name="Wiegand S."/>
            <person name="Jogler M."/>
            <person name="Boedeker C."/>
            <person name="Pinto D."/>
            <person name="Vollmers J."/>
            <person name="Rivas-Marin E."/>
            <person name="Kohn T."/>
            <person name="Peeters S.H."/>
            <person name="Heuer A."/>
            <person name="Rast P."/>
            <person name="Oberbeckmann S."/>
            <person name="Bunk B."/>
            <person name="Jeske O."/>
            <person name="Meyerdierks A."/>
            <person name="Storesund J.E."/>
            <person name="Kallscheuer N."/>
            <person name="Luecker S."/>
            <person name="Lage O.M."/>
            <person name="Pohl T."/>
            <person name="Merkel B.J."/>
            <person name="Hornburger P."/>
            <person name="Mueller R.-W."/>
            <person name="Bruemmer F."/>
            <person name="Labrenz M."/>
            <person name="Spormann A.M."/>
            <person name="Op den Camp H."/>
            <person name="Overmann J."/>
            <person name="Amann R."/>
            <person name="Jetten M.S.M."/>
            <person name="Mascher T."/>
            <person name="Medema M.H."/>
            <person name="Devos D.P."/>
            <person name="Kaster A.-K."/>
            <person name="Ovreas L."/>
            <person name="Rohde M."/>
            <person name="Galperin M.Y."/>
            <person name="Jogler C."/>
        </authorList>
    </citation>
    <scope>NUCLEOTIDE SEQUENCE [LARGE SCALE GENOMIC DNA]</scope>
    <source>
        <strain evidence="2 3">Pan181</strain>
    </source>
</reference>
<dbReference type="RefSeq" id="WP_145245959.1">
    <property type="nucleotide sequence ID" value="NZ_CP036278.1"/>
</dbReference>